<sequence>MPRNTLLRQLLEERHLTTYAAFEVQFSRAARDLAKQADDPRVASVAVSSRQFDRWMSGELKQLPRPDTCRILEELLGRTARDLFASPSAYPPSAPEPLSADVPPSPQPGPTAPADDPTAIVARARQLACGNVDQTTLSFLASRIEVITERYEKDGPDGLWGQTKSLHGMAHTLLAGQQPPSARRKLFRVTARAGGLLGYMAVNTGAFPLAEAYCAEALELSRAIGDLDTELWACGTQSFAAYYAGRYDEADARAAVAVDRAPNHPQAIRLLVNGRARALGKLGDRAQAERAIGRALELSDRHDVAPGLTSCISFSPYGRARTLANALTARVALQDTGHVLRDAEDLDDLVEKSDSAWSRSLVRLDVATAMLQQRAPDVEHAMSLGQQAITLASPLPISSVRQRSQDLYERAAPWRSRPAVREYGEQLRAWGCRFPPAEAG</sequence>
<accession>A0A918LI46</accession>
<dbReference type="SUPFAM" id="SSF48452">
    <property type="entry name" value="TPR-like"/>
    <property type="match status" value="1"/>
</dbReference>
<dbReference type="InterPro" id="IPR011990">
    <property type="entry name" value="TPR-like_helical_dom_sf"/>
</dbReference>
<reference evidence="2" key="2">
    <citation type="submission" date="2020-09" db="EMBL/GenBank/DDBJ databases">
        <authorList>
            <person name="Sun Q."/>
            <person name="Ohkuma M."/>
        </authorList>
    </citation>
    <scope>NUCLEOTIDE SEQUENCE</scope>
    <source>
        <strain evidence="2">JCM 4234</strain>
    </source>
</reference>
<reference evidence="2" key="1">
    <citation type="journal article" date="2014" name="Int. J. Syst. Evol. Microbiol.">
        <title>Complete genome sequence of Corynebacterium casei LMG S-19264T (=DSM 44701T), isolated from a smear-ripened cheese.</title>
        <authorList>
            <consortium name="US DOE Joint Genome Institute (JGI-PGF)"/>
            <person name="Walter F."/>
            <person name="Albersmeier A."/>
            <person name="Kalinowski J."/>
            <person name="Ruckert C."/>
        </authorList>
    </citation>
    <scope>NUCLEOTIDE SEQUENCE</scope>
    <source>
        <strain evidence="2">JCM 4234</strain>
    </source>
</reference>
<keyword evidence="3" id="KW-1185">Reference proteome</keyword>
<dbReference type="AlphaFoldDB" id="A0A918LI46"/>
<proteinExistence type="predicted"/>
<comment type="caution">
    <text evidence="2">The sequence shown here is derived from an EMBL/GenBank/DDBJ whole genome shotgun (WGS) entry which is preliminary data.</text>
</comment>
<gene>
    <name evidence="2" type="ORF">GCM10010238_49840</name>
</gene>
<organism evidence="2 3">
    <name type="scientific">Streptomyces griseoviridis</name>
    <dbReference type="NCBI Taxonomy" id="45398"/>
    <lineage>
        <taxon>Bacteria</taxon>
        <taxon>Bacillati</taxon>
        <taxon>Actinomycetota</taxon>
        <taxon>Actinomycetes</taxon>
        <taxon>Kitasatosporales</taxon>
        <taxon>Streptomycetaceae</taxon>
        <taxon>Streptomyces</taxon>
    </lineage>
</organism>
<dbReference type="EMBL" id="BMSL01000018">
    <property type="protein sequence ID" value="GGS54475.1"/>
    <property type="molecule type" value="Genomic_DNA"/>
</dbReference>
<protein>
    <recommendedName>
        <fullName evidence="4">Transcriptional regulator</fullName>
    </recommendedName>
</protein>
<name>A0A918LI46_STRGD</name>
<evidence type="ECO:0000256" key="1">
    <source>
        <dbReference type="SAM" id="MobiDB-lite"/>
    </source>
</evidence>
<feature type="region of interest" description="Disordered" evidence="1">
    <location>
        <begin position="86"/>
        <end position="116"/>
    </location>
</feature>
<evidence type="ECO:0008006" key="4">
    <source>
        <dbReference type="Google" id="ProtNLM"/>
    </source>
</evidence>
<dbReference type="Gene3D" id="1.25.40.10">
    <property type="entry name" value="Tetratricopeptide repeat domain"/>
    <property type="match status" value="1"/>
</dbReference>
<evidence type="ECO:0000313" key="3">
    <source>
        <dbReference type="Proteomes" id="UP000653493"/>
    </source>
</evidence>
<dbReference type="Proteomes" id="UP000653493">
    <property type="component" value="Unassembled WGS sequence"/>
</dbReference>
<evidence type="ECO:0000313" key="2">
    <source>
        <dbReference type="EMBL" id="GGS54475.1"/>
    </source>
</evidence>